<dbReference type="InterPro" id="IPR050086">
    <property type="entry name" value="MetN_ABC_transporter-like"/>
</dbReference>
<evidence type="ECO:0000256" key="7">
    <source>
        <dbReference type="ARBA" id="ARBA00022970"/>
    </source>
</evidence>
<dbReference type="GO" id="GO:0016887">
    <property type="term" value="F:ATP hydrolysis activity"/>
    <property type="evidence" value="ECO:0007669"/>
    <property type="project" value="InterPro"/>
</dbReference>
<keyword evidence="5" id="KW-0547">Nucleotide-binding</keyword>
<evidence type="ECO:0000256" key="8">
    <source>
        <dbReference type="ARBA" id="ARBA00023136"/>
    </source>
</evidence>
<evidence type="ECO:0000256" key="6">
    <source>
        <dbReference type="ARBA" id="ARBA00022840"/>
    </source>
</evidence>
<keyword evidence="11" id="KW-1185">Reference proteome</keyword>
<dbReference type="InterPro" id="IPR030679">
    <property type="entry name" value="ABC_ATPase_HisP-typ"/>
</dbReference>
<evidence type="ECO:0000256" key="1">
    <source>
        <dbReference type="ARBA" id="ARBA00004417"/>
    </source>
</evidence>
<evidence type="ECO:0000256" key="2">
    <source>
        <dbReference type="ARBA" id="ARBA00005417"/>
    </source>
</evidence>
<dbReference type="InterPro" id="IPR027417">
    <property type="entry name" value="P-loop_NTPase"/>
</dbReference>
<dbReference type="Proteomes" id="UP000520876">
    <property type="component" value="Unassembled WGS sequence"/>
</dbReference>
<dbReference type="GO" id="GO:0005524">
    <property type="term" value="F:ATP binding"/>
    <property type="evidence" value="ECO:0007669"/>
    <property type="project" value="UniProtKB-KW"/>
</dbReference>
<evidence type="ECO:0000313" key="10">
    <source>
        <dbReference type="EMBL" id="NYT73288.1"/>
    </source>
</evidence>
<dbReference type="Gene3D" id="3.40.50.300">
    <property type="entry name" value="P-loop containing nucleotide triphosphate hydrolases"/>
    <property type="match status" value="1"/>
</dbReference>
<dbReference type="SUPFAM" id="SSF52540">
    <property type="entry name" value="P-loop containing nucleoside triphosphate hydrolases"/>
    <property type="match status" value="1"/>
</dbReference>
<evidence type="ECO:0000256" key="5">
    <source>
        <dbReference type="ARBA" id="ARBA00022741"/>
    </source>
</evidence>
<dbReference type="InterPro" id="IPR003439">
    <property type="entry name" value="ABC_transporter-like_ATP-bd"/>
</dbReference>
<protein>
    <submittedName>
        <fullName evidence="10">Amino acid ABC transporter ATP-binding protein</fullName>
    </submittedName>
</protein>
<proteinExistence type="inferred from homology"/>
<keyword evidence="7" id="KW-0029">Amino-acid transport</keyword>
<dbReference type="PROSITE" id="PS50893">
    <property type="entry name" value="ABC_TRANSPORTER_2"/>
    <property type="match status" value="1"/>
</dbReference>
<dbReference type="PANTHER" id="PTHR43166">
    <property type="entry name" value="AMINO ACID IMPORT ATP-BINDING PROTEIN"/>
    <property type="match status" value="1"/>
</dbReference>
<feature type="domain" description="ABC transporter" evidence="9">
    <location>
        <begin position="7"/>
        <end position="251"/>
    </location>
</feature>
<organism evidence="10 11">
    <name type="scientific">Vreelandella sedimenti</name>
    <dbReference type="NCBI Taxonomy" id="2729618"/>
    <lineage>
        <taxon>Bacteria</taxon>
        <taxon>Pseudomonadati</taxon>
        <taxon>Pseudomonadota</taxon>
        <taxon>Gammaproteobacteria</taxon>
        <taxon>Oceanospirillales</taxon>
        <taxon>Halomonadaceae</taxon>
        <taxon>Vreelandella</taxon>
    </lineage>
</organism>
<dbReference type="GO" id="GO:0015424">
    <property type="term" value="F:ABC-type amino acid transporter activity"/>
    <property type="evidence" value="ECO:0007669"/>
    <property type="project" value="InterPro"/>
</dbReference>
<keyword evidence="4" id="KW-1003">Cell membrane</keyword>
<dbReference type="PIRSF" id="PIRSF039085">
    <property type="entry name" value="ABC_ATPase_HisP"/>
    <property type="match status" value="1"/>
</dbReference>
<keyword evidence="6 10" id="KW-0067">ATP-binding</keyword>
<evidence type="ECO:0000256" key="4">
    <source>
        <dbReference type="ARBA" id="ARBA00022475"/>
    </source>
</evidence>
<keyword evidence="3" id="KW-0813">Transport</keyword>
<dbReference type="InterPro" id="IPR017871">
    <property type="entry name" value="ABC_transporter-like_CS"/>
</dbReference>
<accession>A0A7Z0N7W2</accession>
<dbReference type="AlphaFoldDB" id="A0A7Z0N7W2"/>
<comment type="similarity">
    <text evidence="2">Belongs to the ABC transporter superfamily.</text>
</comment>
<dbReference type="PROSITE" id="PS00211">
    <property type="entry name" value="ABC_TRANSPORTER_1"/>
    <property type="match status" value="1"/>
</dbReference>
<comment type="caution">
    <text evidence="10">The sequence shown here is derived from an EMBL/GenBank/DDBJ whole genome shotgun (WGS) entry which is preliminary data.</text>
</comment>
<evidence type="ECO:0000313" key="11">
    <source>
        <dbReference type="Proteomes" id="UP000520876"/>
    </source>
</evidence>
<dbReference type="Pfam" id="PF00005">
    <property type="entry name" value="ABC_tran"/>
    <property type="match status" value="1"/>
</dbReference>
<evidence type="ECO:0000259" key="9">
    <source>
        <dbReference type="PROSITE" id="PS50893"/>
    </source>
</evidence>
<dbReference type="InterPro" id="IPR003593">
    <property type="entry name" value="AAA+_ATPase"/>
</dbReference>
<comment type="subcellular location">
    <subcellularLocation>
        <location evidence="1">Cell inner membrane</location>
        <topology evidence="1">Peripheral membrane protein</topology>
    </subcellularLocation>
</comment>
<reference evidence="10 11" key="1">
    <citation type="submission" date="2020-07" db="EMBL/GenBank/DDBJ databases">
        <title>Halomonas sp. QX-2 draft genome sequence.</title>
        <authorList>
            <person name="Qiu X."/>
        </authorList>
    </citation>
    <scope>NUCLEOTIDE SEQUENCE [LARGE SCALE GENOMIC DNA]</scope>
    <source>
        <strain evidence="10 11">QX-2</strain>
    </source>
</reference>
<evidence type="ECO:0000256" key="3">
    <source>
        <dbReference type="ARBA" id="ARBA00022448"/>
    </source>
</evidence>
<name>A0A7Z0N7W2_9GAMM</name>
<dbReference type="EMBL" id="JACCGK010000010">
    <property type="protein sequence ID" value="NYT73288.1"/>
    <property type="molecule type" value="Genomic_DNA"/>
</dbReference>
<dbReference type="SMART" id="SM00382">
    <property type="entry name" value="AAA"/>
    <property type="match status" value="1"/>
</dbReference>
<dbReference type="GO" id="GO:0005886">
    <property type="term" value="C:plasma membrane"/>
    <property type="evidence" value="ECO:0007669"/>
    <property type="project" value="UniProtKB-SubCell"/>
</dbReference>
<dbReference type="RefSeq" id="WP_180092550.1">
    <property type="nucleotide sequence ID" value="NZ_JACCGK010000010.1"/>
</dbReference>
<gene>
    <name evidence="10" type="ORF">HZU72_12725</name>
</gene>
<sequence>MANNYKIETRQLAKVYHGQQVLKSIDFSISPGEVKAVLGPSGSGKSTMLRLMSLLEASDGGVILLDGKELGVEVVNGRARPSTEIELARQRTRLGFVFQSFNLFPHMNVMENLLLGPTAVFRKPRKEAQYEAEVLLKRVGLIDHCNKFPSELSGGQQQRVAIARALIMSPEVMFFDEPTSALDPELVREVLNVMEDLADSGMTMVVVTHETGFAREVSDHVVLFNEGRIVEEATPDNFFSADAPLPVKQFLQHVM</sequence>
<dbReference type="PANTHER" id="PTHR43166:SF9">
    <property type="entry name" value="GLUTAMATE_ASPARTATE IMPORT ATP-BINDING PROTEIN GLTL"/>
    <property type="match status" value="1"/>
</dbReference>
<keyword evidence="8" id="KW-0472">Membrane</keyword>